<dbReference type="GO" id="GO:0016042">
    <property type="term" value="P:lipid catabolic process"/>
    <property type="evidence" value="ECO:0007669"/>
    <property type="project" value="UniProtKB-UniRule"/>
</dbReference>
<dbReference type="Pfam" id="PF19143">
    <property type="entry name" value="Omp85_2"/>
    <property type="match status" value="1"/>
</dbReference>
<dbReference type="GO" id="GO:0016787">
    <property type="term" value="F:hydrolase activity"/>
    <property type="evidence" value="ECO:0007669"/>
    <property type="project" value="UniProtKB-UniRule"/>
</dbReference>
<dbReference type="InterPro" id="IPR016035">
    <property type="entry name" value="Acyl_Trfase/lysoPLipase"/>
</dbReference>
<name>A0A9D9GYU0_9BACT</name>
<comment type="caution">
    <text evidence="7">The sequence shown here is derived from an EMBL/GenBank/DDBJ whole genome shotgun (WGS) entry which is preliminary data.</text>
</comment>
<feature type="active site" description="Nucleophile" evidence="4">
    <location>
        <position position="82"/>
    </location>
</feature>
<dbReference type="InterPro" id="IPR050301">
    <property type="entry name" value="NTE"/>
</dbReference>
<keyword evidence="3 4" id="KW-0443">Lipid metabolism</keyword>
<accession>A0A9D9GYU0</accession>
<sequence length="772" mass="85619">MKRFLAILLLLSGLCGPAMAGCPGTVADSTGCKVFSLSEEQLRGKKVALVLCGGGAKGAAHIGVLKCLEECGLKVDMIVGTSIGGIVGGLYSIGYDAEALKKIISEMDWGYVLSNSTLRKNMEFSQKAMDQVYFLQLPFFTFKADKKDNLANNDTPAASLPSGVVNGQNILNLLTGLCGGYQDSVDFLEFPVPFCCVATDLETGEEAVLKDGYLPLSLRATMAIPGFFAPATINGRVLADGGMVNNFPVDVARSLGADIVIGVDIQNDLYKSEELKSITEIFSQIVSLMGNERYLDNVHDVDIYINPDVTGFSTYSFNSAAINTLFERGYSAASVQREVLEKLARARAEDGLKTSERDYRRASVVRRDTFYIADIHCVGVSSADGEWLLKESGLRENSYVSGTEIDRAISILYGTNAFSSVTYKISRSLLTEGAQDLTLEFVKGPANIVAMGARFDSEEAAAMLLHLGISTRDLFGSRLALTGRLSYNAYGKAEYSYVFRNFPKLNLSYMFKSTDMNIYSRGELSRYMSFLYHNVELSLSNMFLRNFDFSGGVRFEAFNYTHMLSSENPENFAPDLNVKSFLSYFINAKMDNRDNRTFATRGVAFDASASLFQPEFSKKNAIFATVKLNLNGAIPLSERMTLLPSVYYRSYIGHSLYMPYMNFAGGSEPGRYISQQIPFMGINYAEEFFQNIIVGRIDLRGKIKDKHYLYGIVNYMREGDVFENMFSPNGSGYWGTALKYVYNTRFGPLSLDCHWSDYNKKVGLYFSIGHYF</sequence>
<reference evidence="7" key="1">
    <citation type="submission" date="2020-10" db="EMBL/GenBank/DDBJ databases">
        <authorList>
            <person name="Gilroy R."/>
        </authorList>
    </citation>
    <scope>NUCLEOTIDE SEQUENCE</scope>
    <source>
        <strain evidence="7">15467</strain>
    </source>
</reference>
<evidence type="ECO:0000259" key="6">
    <source>
        <dbReference type="PROSITE" id="PS51635"/>
    </source>
</evidence>
<dbReference type="Proteomes" id="UP000823635">
    <property type="component" value="Unassembled WGS sequence"/>
</dbReference>
<dbReference type="InterPro" id="IPR043864">
    <property type="entry name" value="Omp85-like_dom"/>
</dbReference>
<protein>
    <submittedName>
        <fullName evidence="7">Patatin-like phospholipase family protein</fullName>
    </submittedName>
</protein>
<dbReference type="PROSITE" id="PS51635">
    <property type="entry name" value="PNPLA"/>
    <property type="match status" value="1"/>
</dbReference>
<evidence type="ECO:0000313" key="7">
    <source>
        <dbReference type="EMBL" id="MBO8429262.1"/>
    </source>
</evidence>
<evidence type="ECO:0000256" key="1">
    <source>
        <dbReference type="ARBA" id="ARBA00022801"/>
    </source>
</evidence>
<dbReference type="Gene3D" id="2.40.160.50">
    <property type="entry name" value="membrane protein fhac: a member of the omp85/tpsb transporter family"/>
    <property type="match status" value="1"/>
</dbReference>
<evidence type="ECO:0000313" key="8">
    <source>
        <dbReference type="Proteomes" id="UP000823635"/>
    </source>
</evidence>
<feature type="active site" description="Proton acceptor" evidence="4">
    <location>
        <position position="240"/>
    </location>
</feature>
<dbReference type="PROSITE" id="PS51257">
    <property type="entry name" value="PROKAR_LIPOPROTEIN"/>
    <property type="match status" value="1"/>
</dbReference>
<feature type="domain" description="PNPLA" evidence="6">
    <location>
        <begin position="49"/>
        <end position="253"/>
    </location>
</feature>
<dbReference type="InterPro" id="IPR002641">
    <property type="entry name" value="PNPLA_dom"/>
</dbReference>
<dbReference type="EMBL" id="JADINB010000110">
    <property type="protein sequence ID" value="MBO8429262.1"/>
    <property type="molecule type" value="Genomic_DNA"/>
</dbReference>
<dbReference type="Gene3D" id="3.10.20.310">
    <property type="entry name" value="membrane protein fhac"/>
    <property type="match status" value="1"/>
</dbReference>
<evidence type="ECO:0000256" key="5">
    <source>
        <dbReference type="SAM" id="SignalP"/>
    </source>
</evidence>
<feature type="short sequence motif" description="GXSXG" evidence="4">
    <location>
        <begin position="80"/>
        <end position="84"/>
    </location>
</feature>
<feature type="chain" id="PRO_5039504680" evidence="5">
    <location>
        <begin position="21"/>
        <end position="772"/>
    </location>
</feature>
<feature type="short sequence motif" description="GXGXXG" evidence="4">
    <location>
        <begin position="53"/>
        <end position="58"/>
    </location>
</feature>
<gene>
    <name evidence="7" type="ORF">IAC68_04965</name>
</gene>
<keyword evidence="2 4" id="KW-0442">Lipid degradation</keyword>
<feature type="short sequence motif" description="DGA/G" evidence="4">
    <location>
        <begin position="240"/>
        <end position="242"/>
    </location>
</feature>
<organism evidence="7 8">
    <name type="scientific">Candidatus Egerieousia excrementavium</name>
    <dbReference type="NCBI Taxonomy" id="2840778"/>
    <lineage>
        <taxon>Bacteria</taxon>
        <taxon>Pseudomonadati</taxon>
        <taxon>Bacteroidota</taxon>
        <taxon>Bacteroidia</taxon>
        <taxon>Bacteroidales</taxon>
        <taxon>Candidatus Egerieousia</taxon>
    </lineage>
</organism>
<dbReference type="Gene3D" id="3.40.1090.10">
    <property type="entry name" value="Cytosolic phospholipase A2 catalytic domain"/>
    <property type="match status" value="2"/>
</dbReference>
<dbReference type="Pfam" id="PF01734">
    <property type="entry name" value="Patatin"/>
    <property type="match status" value="1"/>
</dbReference>
<dbReference type="PANTHER" id="PTHR14226">
    <property type="entry name" value="NEUROPATHY TARGET ESTERASE/SWISS CHEESE D.MELANOGASTER"/>
    <property type="match status" value="1"/>
</dbReference>
<keyword evidence="1 4" id="KW-0378">Hydrolase</keyword>
<feature type="signal peptide" evidence="5">
    <location>
        <begin position="1"/>
        <end position="20"/>
    </location>
</feature>
<keyword evidence="5" id="KW-0732">Signal</keyword>
<evidence type="ECO:0000256" key="2">
    <source>
        <dbReference type="ARBA" id="ARBA00022963"/>
    </source>
</evidence>
<evidence type="ECO:0000256" key="4">
    <source>
        <dbReference type="PROSITE-ProRule" id="PRU01161"/>
    </source>
</evidence>
<dbReference type="CDD" id="cd07205">
    <property type="entry name" value="Pat_PNPLA6_PNPLA7_NTE1_like"/>
    <property type="match status" value="1"/>
</dbReference>
<dbReference type="SUPFAM" id="SSF52151">
    <property type="entry name" value="FabD/lysophospholipase-like"/>
    <property type="match status" value="1"/>
</dbReference>
<evidence type="ECO:0000256" key="3">
    <source>
        <dbReference type="ARBA" id="ARBA00023098"/>
    </source>
</evidence>
<reference evidence="7" key="2">
    <citation type="journal article" date="2021" name="PeerJ">
        <title>Extensive microbial diversity within the chicken gut microbiome revealed by metagenomics and culture.</title>
        <authorList>
            <person name="Gilroy R."/>
            <person name="Ravi A."/>
            <person name="Getino M."/>
            <person name="Pursley I."/>
            <person name="Horton D.L."/>
            <person name="Alikhan N.F."/>
            <person name="Baker D."/>
            <person name="Gharbi K."/>
            <person name="Hall N."/>
            <person name="Watson M."/>
            <person name="Adriaenssens E.M."/>
            <person name="Foster-Nyarko E."/>
            <person name="Jarju S."/>
            <person name="Secka A."/>
            <person name="Antonio M."/>
            <person name="Oren A."/>
            <person name="Chaudhuri R.R."/>
            <person name="La Ragione R."/>
            <person name="Hildebrand F."/>
            <person name="Pallen M.J."/>
        </authorList>
    </citation>
    <scope>NUCLEOTIDE SEQUENCE</scope>
    <source>
        <strain evidence="7">15467</strain>
    </source>
</reference>
<proteinExistence type="predicted"/>
<dbReference type="AlphaFoldDB" id="A0A9D9GYU0"/>
<dbReference type="PANTHER" id="PTHR14226:SF76">
    <property type="entry name" value="NTE FAMILY PROTEIN RSSA"/>
    <property type="match status" value="1"/>
</dbReference>